<evidence type="ECO:0000313" key="4">
    <source>
        <dbReference type="EMBL" id="CAH0106110.1"/>
    </source>
</evidence>
<dbReference type="Pfam" id="PF01607">
    <property type="entry name" value="CBM_14"/>
    <property type="match status" value="1"/>
</dbReference>
<feature type="signal peptide" evidence="2">
    <location>
        <begin position="1"/>
        <end position="21"/>
    </location>
</feature>
<protein>
    <recommendedName>
        <fullName evidence="3">Chitin-binding type-2 domain-containing protein</fullName>
    </recommendedName>
</protein>
<dbReference type="EMBL" id="CAKKLH010000218">
    <property type="protein sequence ID" value="CAH0106110.1"/>
    <property type="molecule type" value="Genomic_DNA"/>
</dbReference>
<dbReference type="Proteomes" id="UP000789390">
    <property type="component" value="Unassembled WGS sequence"/>
</dbReference>
<dbReference type="GO" id="GO:0005576">
    <property type="term" value="C:extracellular region"/>
    <property type="evidence" value="ECO:0007669"/>
    <property type="project" value="InterPro"/>
</dbReference>
<dbReference type="InterPro" id="IPR002557">
    <property type="entry name" value="Chitin-bd_dom"/>
</dbReference>
<proteinExistence type="predicted"/>
<evidence type="ECO:0000256" key="1">
    <source>
        <dbReference type="SAM" id="MobiDB-lite"/>
    </source>
</evidence>
<keyword evidence="5" id="KW-1185">Reference proteome</keyword>
<evidence type="ECO:0000313" key="5">
    <source>
        <dbReference type="Proteomes" id="UP000789390"/>
    </source>
</evidence>
<keyword evidence="2" id="KW-0732">Signal</keyword>
<dbReference type="GO" id="GO:0008061">
    <property type="term" value="F:chitin binding"/>
    <property type="evidence" value="ECO:0007669"/>
    <property type="project" value="InterPro"/>
</dbReference>
<dbReference type="PROSITE" id="PS50940">
    <property type="entry name" value="CHIT_BIND_II"/>
    <property type="match status" value="1"/>
</dbReference>
<comment type="caution">
    <text evidence="4">The sequence shown here is derived from an EMBL/GenBank/DDBJ whole genome shotgun (WGS) entry which is preliminary data.</text>
</comment>
<dbReference type="AlphaFoldDB" id="A0A8J2RQM0"/>
<feature type="chain" id="PRO_5035240378" description="Chitin-binding type-2 domain-containing protein" evidence="2">
    <location>
        <begin position="22"/>
        <end position="164"/>
    </location>
</feature>
<accession>A0A8J2RQM0</accession>
<sequence length="164" mass="18718">MDGRNTLASFLFFIAISICDAQGDSQRDSFRPHRPPQPLTTQTPIPPQSTIQVLGIPIVPALNLAGGIVGSVLVATRPREPPFAPFSCLGRVPGYYADITTNCKNYYTCTPRGRQYYYRCGEHTIFNKLYLTCDHRRNYDCRRAQQDYSVNEQYRPFRNHDQHG</sequence>
<dbReference type="SMART" id="SM00494">
    <property type="entry name" value="ChtBD2"/>
    <property type="match status" value="1"/>
</dbReference>
<dbReference type="OrthoDB" id="10052888at2759"/>
<feature type="domain" description="Chitin-binding type-2" evidence="3">
    <location>
        <begin position="85"/>
        <end position="143"/>
    </location>
</feature>
<dbReference type="InterPro" id="IPR036508">
    <property type="entry name" value="Chitin-bd_dom_sf"/>
</dbReference>
<dbReference type="Gene3D" id="2.170.140.10">
    <property type="entry name" value="Chitin binding domain"/>
    <property type="match status" value="1"/>
</dbReference>
<dbReference type="SUPFAM" id="SSF57625">
    <property type="entry name" value="Invertebrate chitin-binding proteins"/>
    <property type="match status" value="1"/>
</dbReference>
<evidence type="ECO:0000259" key="3">
    <source>
        <dbReference type="PROSITE" id="PS50940"/>
    </source>
</evidence>
<reference evidence="4" key="1">
    <citation type="submission" date="2021-11" db="EMBL/GenBank/DDBJ databases">
        <authorList>
            <person name="Schell T."/>
        </authorList>
    </citation>
    <scope>NUCLEOTIDE SEQUENCE</scope>
    <source>
        <strain evidence="4">M5</strain>
    </source>
</reference>
<feature type="region of interest" description="Disordered" evidence="1">
    <location>
        <begin position="25"/>
        <end position="46"/>
    </location>
</feature>
<gene>
    <name evidence="4" type="ORF">DGAL_LOCUS9260</name>
</gene>
<evidence type="ECO:0000256" key="2">
    <source>
        <dbReference type="SAM" id="SignalP"/>
    </source>
</evidence>
<name>A0A8J2RQM0_9CRUS</name>
<organism evidence="4 5">
    <name type="scientific">Daphnia galeata</name>
    <dbReference type="NCBI Taxonomy" id="27404"/>
    <lineage>
        <taxon>Eukaryota</taxon>
        <taxon>Metazoa</taxon>
        <taxon>Ecdysozoa</taxon>
        <taxon>Arthropoda</taxon>
        <taxon>Crustacea</taxon>
        <taxon>Branchiopoda</taxon>
        <taxon>Diplostraca</taxon>
        <taxon>Cladocera</taxon>
        <taxon>Anomopoda</taxon>
        <taxon>Daphniidae</taxon>
        <taxon>Daphnia</taxon>
    </lineage>
</organism>